<protein>
    <submittedName>
        <fullName evidence="2">Isocitrate lyase/phosphoenolpyruvate mutase family protein</fullName>
    </submittedName>
</protein>
<evidence type="ECO:0000313" key="2">
    <source>
        <dbReference type="EMBL" id="MDX6185666.1"/>
    </source>
</evidence>
<dbReference type="EMBL" id="JAWXVH010000003">
    <property type="protein sequence ID" value="MDX6185666.1"/>
    <property type="molecule type" value="Genomic_DNA"/>
</dbReference>
<dbReference type="PANTHER" id="PTHR42905:SF16">
    <property type="entry name" value="CARBOXYPHOSPHONOENOLPYRUVATE PHOSPHONOMUTASE-LIKE PROTEIN (AFU_ORTHOLOGUE AFUA_5G07230)"/>
    <property type="match status" value="1"/>
</dbReference>
<sequence length="280" mass="31290">MIYTQKEKAQQFHKLHNTGELFVLPNIWDPLGAALLENLEYPAIATASASVAYSNGLSDGEKITFDEVLNNLGKITNSVNIPVTADIESGYATNNKELENNIKRLIEKGIVGINIEDTNRSTNNLYTIKAQCDRIKLIKKVSIEMDIPLFINARTDVFLHEDSYTTEESKFEEILNRGLAYKDAGANCFFPIAITSQENIQQLFAQLKMPINILTIPGIPDLITLHNLGVVRVSLGPSLLKIAIKAMKHIALQFKENQGLSTIIENEITSDYLKMLIKKK</sequence>
<dbReference type="CDD" id="cd00377">
    <property type="entry name" value="ICL_PEPM"/>
    <property type="match status" value="1"/>
</dbReference>
<dbReference type="PANTHER" id="PTHR42905">
    <property type="entry name" value="PHOSPHOENOLPYRUVATE CARBOXYLASE"/>
    <property type="match status" value="1"/>
</dbReference>
<dbReference type="Proteomes" id="UP001278738">
    <property type="component" value="Unassembled WGS sequence"/>
</dbReference>
<comment type="caution">
    <text evidence="2">The sequence shown here is derived from an EMBL/GenBank/DDBJ whole genome shotgun (WGS) entry which is preliminary data.</text>
</comment>
<dbReference type="EMBL" id="JAWXVG010000003">
    <property type="protein sequence ID" value="MDX6182421.1"/>
    <property type="molecule type" value="Genomic_DNA"/>
</dbReference>
<dbReference type="Proteomes" id="UP001270053">
    <property type="component" value="Unassembled WGS sequence"/>
</dbReference>
<dbReference type="Pfam" id="PF13714">
    <property type="entry name" value="PEP_mutase"/>
    <property type="match status" value="1"/>
</dbReference>
<evidence type="ECO:0000313" key="1">
    <source>
        <dbReference type="EMBL" id="MDX6182421.1"/>
    </source>
</evidence>
<dbReference type="AlphaFoldDB" id="A0AAJ2SC53"/>
<evidence type="ECO:0000313" key="4">
    <source>
        <dbReference type="Proteomes" id="UP001278738"/>
    </source>
</evidence>
<keyword evidence="2" id="KW-0456">Lyase</keyword>
<keyword evidence="4" id="KW-1185">Reference proteome</keyword>
<dbReference type="SUPFAM" id="SSF51621">
    <property type="entry name" value="Phosphoenolpyruvate/pyruvate domain"/>
    <property type="match status" value="1"/>
</dbReference>
<organism evidence="2 3">
    <name type="scientific">Flavobacterium flavipigmentatum</name>
    <dbReference type="NCBI Taxonomy" id="2893884"/>
    <lineage>
        <taxon>Bacteria</taxon>
        <taxon>Pseudomonadati</taxon>
        <taxon>Bacteroidota</taxon>
        <taxon>Flavobacteriia</taxon>
        <taxon>Flavobacteriales</taxon>
        <taxon>Flavobacteriaceae</taxon>
        <taxon>Flavobacterium</taxon>
    </lineage>
</organism>
<name>A0AAJ2SC53_9FLAO</name>
<dbReference type="RefSeq" id="WP_229974895.1">
    <property type="nucleotide sequence ID" value="NZ_CP087133.1"/>
</dbReference>
<dbReference type="InterPro" id="IPR015813">
    <property type="entry name" value="Pyrv/PenolPyrv_kinase-like_dom"/>
</dbReference>
<dbReference type="GO" id="GO:0016829">
    <property type="term" value="F:lyase activity"/>
    <property type="evidence" value="ECO:0007669"/>
    <property type="project" value="UniProtKB-KW"/>
</dbReference>
<dbReference type="InterPro" id="IPR040442">
    <property type="entry name" value="Pyrv_kinase-like_dom_sf"/>
</dbReference>
<proteinExistence type="predicted"/>
<dbReference type="InterPro" id="IPR039556">
    <property type="entry name" value="ICL/PEPM"/>
</dbReference>
<accession>A0AAJ2SC53</accession>
<dbReference type="Gene3D" id="3.20.20.60">
    <property type="entry name" value="Phosphoenolpyruvate-binding domains"/>
    <property type="match status" value="1"/>
</dbReference>
<reference evidence="2 4" key="1">
    <citation type="submission" date="2023-11" db="EMBL/GenBank/DDBJ databases">
        <title>Unpublished Manusciprt.</title>
        <authorList>
            <person name="Saticioglu I.B."/>
            <person name="Ay H."/>
            <person name="Ajmi N."/>
            <person name="Altun S."/>
            <person name="Duman M."/>
        </authorList>
    </citation>
    <scope>NUCLEOTIDE SEQUENCE</scope>
    <source>
        <strain evidence="1 4">Fl-33</strain>
        <strain evidence="2">Fl-77</strain>
    </source>
</reference>
<evidence type="ECO:0000313" key="3">
    <source>
        <dbReference type="Proteomes" id="UP001270053"/>
    </source>
</evidence>
<gene>
    <name evidence="1" type="ORF">SGQ18_09635</name>
    <name evidence="2" type="ORF">SGQ44_07855</name>
</gene>